<dbReference type="Proteomes" id="UP000471120">
    <property type="component" value="Unassembled WGS sequence"/>
</dbReference>
<dbReference type="AlphaFoldDB" id="A0A6P2CIZ6"/>
<comment type="caution">
    <text evidence="1">The sequence shown here is derived from an EMBL/GenBank/DDBJ whole genome shotgun (WGS) entry which is preliminary data.</text>
</comment>
<dbReference type="EMBL" id="QRCM01000001">
    <property type="protein sequence ID" value="TXG91166.1"/>
    <property type="molecule type" value="Genomic_DNA"/>
</dbReference>
<organism evidence="1 2">
    <name type="scientific">Rhodococcus rhodnii</name>
    <dbReference type="NCBI Taxonomy" id="38312"/>
    <lineage>
        <taxon>Bacteria</taxon>
        <taxon>Bacillati</taxon>
        <taxon>Actinomycetota</taxon>
        <taxon>Actinomycetes</taxon>
        <taxon>Mycobacteriales</taxon>
        <taxon>Nocardiaceae</taxon>
        <taxon>Rhodococcus</taxon>
    </lineage>
</organism>
<evidence type="ECO:0000313" key="1">
    <source>
        <dbReference type="EMBL" id="TXG91166.1"/>
    </source>
</evidence>
<gene>
    <name evidence="1" type="ORF">DW322_14240</name>
</gene>
<sequence length="213" mass="23624">MRDSCRIRSDIDAKIRDRIVAGDISFAEAERMRYRASLQRVVAYDFMRALSFPALGEAIPGRFSFLVAAFAMSGAADDSAWPGDIPEPVAETLQWAVTVVPGRDIQPASGRDVRAEFERTVRARLVPNESDDRRRGLVIHTRTVASDVRDGALHPYIGATIAGWADLRADDLDLAENLFVRDAADASSRWLSRREDRSSIESDLIARATACSW</sequence>
<proteinExistence type="predicted"/>
<dbReference type="RefSeq" id="WP_010836232.1">
    <property type="nucleotide sequence ID" value="NZ_QRCM01000001.1"/>
</dbReference>
<evidence type="ECO:0000313" key="2">
    <source>
        <dbReference type="Proteomes" id="UP000471120"/>
    </source>
</evidence>
<accession>A0A6P2CIZ6</accession>
<protein>
    <submittedName>
        <fullName evidence="1">Uncharacterized protein</fullName>
    </submittedName>
</protein>
<name>A0A6P2CIZ6_9NOCA</name>
<reference evidence="1 2" key="1">
    <citation type="submission" date="2018-07" db="EMBL/GenBank/DDBJ databases">
        <title>Genome sequence of Rhodococcus rhodnii ATCC 35071 from Rhodnius prolixus.</title>
        <authorList>
            <person name="Patel V."/>
            <person name="Vogel K.J."/>
        </authorList>
    </citation>
    <scope>NUCLEOTIDE SEQUENCE [LARGE SCALE GENOMIC DNA]</scope>
    <source>
        <strain evidence="1 2">ATCC 35071</strain>
    </source>
</reference>